<comment type="similarity">
    <text evidence="1">Belongs to the transposase 22 family.</text>
</comment>
<dbReference type="InterPro" id="IPR043636">
    <property type="entry name" value="L1_RRM_dom"/>
</dbReference>
<reference evidence="3" key="1">
    <citation type="submission" date="2023-06" db="EMBL/GenBank/DDBJ databases">
        <title>Reference genome for the Northern bat (Eptesicus nilssonii), a most northern bat species.</title>
        <authorList>
            <person name="Laine V.N."/>
            <person name="Pulliainen A.T."/>
            <person name="Lilley T.M."/>
        </authorList>
    </citation>
    <scope>NUCLEOTIDE SEQUENCE</scope>
    <source>
        <strain evidence="3">BLF_Eptnil</strain>
        <tissue evidence="3">Kidney</tissue>
    </source>
</reference>
<dbReference type="InterPro" id="IPR004244">
    <property type="entry name" value="Transposase_22"/>
</dbReference>
<dbReference type="Gene3D" id="3.30.70.1820">
    <property type="entry name" value="L1 transposable element, RRM domain"/>
    <property type="match status" value="1"/>
</dbReference>
<organism evidence="3 4">
    <name type="scientific">Cnephaeus nilssonii</name>
    <name type="common">Northern bat</name>
    <name type="synonym">Eptesicus nilssonii</name>
    <dbReference type="NCBI Taxonomy" id="3371016"/>
    <lineage>
        <taxon>Eukaryota</taxon>
        <taxon>Metazoa</taxon>
        <taxon>Chordata</taxon>
        <taxon>Craniata</taxon>
        <taxon>Vertebrata</taxon>
        <taxon>Euteleostomi</taxon>
        <taxon>Mammalia</taxon>
        <taxon>Eutheria</taxon>
        <taxon>Laurasiatheria</taxon>
        <taxon>Chiroptera</taxon>
        <taxon>Yangochiroptera</taxon>
        <taxon>Vespertilionidae</taxon>
        <taxon>Cnephaeus</taxon>
    </lineage>
</organism>
<dbReference type="FunFam" id="3.30.70.1820:FF:000002">
    <property type="entry name" value="LINE-1 retrotransposable element ORF1 protein"/>
    <property type="match status" value="1"/>
</dbReference>
<name>A0AA40IBX6_CNENI</name>
<dbReference type="EMBL" id="JAULJE010000001">
    <property type="protein sequence ID" value="KAK1346834.1"/>
    <property type="molecule type" value="Genomic_DNA"/>
</dbReference>
<gene>
    <name evidence="3" type="ORF">QTO34_000694</name>
</gene>
<comment type="caution">
    <text evidence="3">The sequence shown here is derived from an EMBL/GenBank/DDBJ whole genome shotgun (WGS) entry which is preliminary data.</text>
</comment>
<sequence>MRIIELPDGQEEQQGLENLFEEIMTENFPDMGKIKVTQVQRVPSKINPKRPTPRHVIISMANINDKERILKAARERQRVTYKRTPTRLSNDYSTETQQARSSAWTILFMERYDILVIILELYGDGSTHSHKMVVPSPLSPTRAAGMWHGWAHPQGWPEAQASLRWQLPSQLPRRGQASDGGCPGTQGQSEALVTRVGTRLVLPAVAAAEV</sequence>
<evidence type="ECO:0000313" key="4">
    <source>
        <dbReference type="Proteomes" id="UP001177744"/>
    </source>
</evidence>
<keyword evidence="4" id="KW-1185">Reference proteome</keyword>
<accession>A0AA40IBX6</accession>
<proteinExistence type="inferred from homology"/>
<dbReference type="Proteomes" id="UP001177744">
    <property type="component" value="Unassembled WGS sequence"/>
</dbReference>
<dbReference type="AlphaFoldDB" id="A0AA40IBX6"/>
<evidence type="ECO:0000259" key="2">
    <source>
        <dbReference type="Pfam" id="PF02994"/>
    </source>
</evidence>
<protein>
    <recommendedName>
        <fullName evidence="2">L1 transposable element RRM domain-containing protein</fullName>
    </recommendedName>
</protein>
<evidence type="ECO:0000313" key="3">
    <source>
        <dbReference type="EMBL" id="KAK1346834.1"/>
    </source>
</evidence>
<dbReference type="Pfam" id="PF02994">
    <property type="entry name" value="Transposase_22"/>
    <property type="match status" value="1"/>
</dbReference>
<dbReference type="PANTHER" id="PTHR11505">
    <property type="entry name" value="L1 TRANSPOSABLE ELEMENT-RELATED"/>
    <property type="match status" value="1"/>
</dbReference>
<feature type="domain" description="L1 transposable element RRM" evidence="2">
    <location>
        <begin position="2"/>
        <end position="91"/>
    </location>
</feature>
<evidence type="ECO:0000256" key="1">
    <source>
        <dbReference type="ARBA" id="ARBA00061640"/>
    </source>
</evidence>